<proteinExistence type="predicted"/>
<gene>
    <name evidence="2" type="ORF">FAB82_11485</name>
</gene>
<comment type="caution">
    <text evidence="2">The sequence shown here is derived from an EMBL/GenBank/DDBJ whole genome shotgun (WGS) entry which is preliminary data.</text>
</comment>
<dbReference type="RefSeq" id="WP_136534685.1">
    <property type="nucleotide sequence ID" value="NZ_STGY01000044.1"/>
</dbReference>
<evidence type="ECO:0000313" key="3">
    <source>
        <dbReference type="Proteomes" id="UP000308760"/>
    </source>
</evidence>
<dbReference type="EMBL" id="STGY01000044">
    <property type="protein sequence ID" value="THV41415.1"/>
    <property type="molecule type" value="Genomic_DNA"/>
</dbReference>
<name>A0A4S8QES7_9ACTN</name>
<dbReference type="Proteomes" id="UP000308760">
    <property type="component" value="Unassembled WGS sequence"/>
</dbReference>
<evidence type="ECO:0000313" key="2">
    <source>
        <dbReference type="EMBL" id="THV41415.1"/>
    </source>
</evidence>
<sequence length="127" mass="13577">MARAYSIDEIEEIGTDVLPNLANAYWDLAQGAQTAGKARDSMFQEATVTSNVGPGSGGGPVEPAGASAVGRAWRTIYERLETALSESATNLENLGTAMEQTAESMRTAEEDTEVELTELLTELDDNY</sequence>
<keyword evidence="3" id="KW-1185">Reference proteome</keyword>
<feature type="region of interest" description="Disordered" evidence="1">
    <location>
        <begin position="48"/>
        <end position="67"/>
    </location>
</feature>
<dbReference type="AlphaFoldDB" id="A0A4S8QES7"/>
<reference evidence="2 3" key="2">
    <citation type="submission" date="2019-05" db="EMBL/GenBank/DDBJ databases">
        <title>Glycomyces buryatensis sp. nov.</title>
        <authorList>
            <person name="Nikitina E."/>
        </authorList>
    </citation>
    <scope>NUCLEOTIDE SEQUENCE [LARGE SCALE GENOMIC DNA]</scope>
    <source>
        <strain evidence="2 3">18</strain>
    </source>
</reference>
<dbReference type="OrthoDB" id="5193718at2"/>
<accession>A0A4S8QES7</accession>
<organism evidence="2 3">
    <name type="scientific">Glycomyces buryatensis</name>
    <dbReference type="NCBI Taxonomy" id="2570927"/>
    <lineage>
        <taxon>Bacteria</taxon>
        <taxon>Bacillati</taxon>
        <taxon>Actinomycetota</taxon>
        <taxon>Actinomycetes</taxon>
        <taxon>Glycomycetales</taxon>
        <taxon>Glycomycetaceae</taxon>
        <taxon>Glycomyces</taxon>
    </lineage>
</organism>
<reference evidence="3" key="1">
    <citation type="submission" date="2019-04" db="EMBL/GenBank/DDBJ databases">
        <title>Nocardioides xinjiangensis sp. nov.</title>
        <authorList>
            <person name="Liu S."/>
        </authorList>
    </citation>
    <scope>NUCLEOTIDE SEQUENCE [LARGE SCALE GENOMIC DNA]</scope>
    <source>
        <strain evidence="3">18</strain>
    </source>
</reference>
<protein>
    <submittedName>
        <fullName evidence="2">Uncharacterized protein</fullName>
    </submittedName>
</protein>
<evidence type="ECO:0000256" key="1">
    <source>
        <dbReference type="SAM" id="MobiDB-lite"/>
    </source>
</evidence>